<organism evidence="5 6">
    <name type="scientific">Actinomadura hallensis</name>
    <dbReference type="NCBI Taxonomy" id="337895"/>
    <lineage>
        <taxon>Bacteria</taxon>
        <taxon>Bacillati</taxon>
        <taxon>Actinomycetota</taxon>
        <taxon>Actinomycetes</taxon>
        <taxon>Streptosporangiales</taxon>
        <taxon>Thermomonosporaceae</taxon>
        <taxon>Actinomadura</taxon>
    </lineage>
</organism>
<evidence type="ECO:0000256" key="2">
    <source>
        <dbReference type="ARBA" id="ARBA00022598"/>
    </source>
</evidence>
<dbReference type="Proteomes" id="UP000316706">
    <property type="component" value="Unassembled WGS sequence"/>
</dbReference>
<dbReference type="SUPFAM" id="SSF56801">
    <property type="entry name" value="Acetyl-CoA synthetase-like"/>
    <property type="match status" value="1"/>
</dbReference>
<dbReference type="PANTHER" id="PTHR43767:SF11">
    <property type="entry name" value="MEDIUM-CHAIN-FATTY-ACID--COA LIGASE"/>
    <property type="match status" value="1"/>
</dbReference>
<feature type="domain" description="AMP-dependent synthetase/ligase" evidence="3">
    <location>
        <begin position="28"/>
        <end position="396"/>
    </location>
</feature>
<dbReference type="EMBL" id="VFPO01000001">
    <property type="protein sequence ID" value="TQM72356.1"/>
    <property type="molecule type" value="Genomic_DNA"/>
</dbReference>
<dbReference type="Pfam" id="PF00501">
    <property type="entry name" value="AMP-binding"/>
    <property type="match status" value="1"/>
</dbReference>
<dbReference type="PROSITE" id="PS00455">
    <property type="entry name" value="AMP_BINDING"/>
    <property type="match status" value="1"/>
</dbReference>
<dbReference type="InterPro" id="IPR000873">
    <property type="entry name" value="AMP-dep_synth/lig_dom"/>
</dbReference>
<name>A0A543IP36_9ACTN</name>
<dbReference type="InterPro" id="IPR045851">
    <property type="entry name" value="AMP-bd_C_sf"/>
</dbReference>
<evidence type="ECO:0000259" key="4">
    <source>
        <dbReference type="Pfam" id="PF13193"/>
    </source>
</evidence>
<dbReference type="NCBIfam" id="NF004837">
    <property type="entry name" value="PRK06187.1"/>
    <property type="match status" value="1"/>
</dbReference>
<dbReference type="AlphaFoldDB" id="A0A543IP36"/>
<accession>A0A543IP36</accession>
<reference evidence="5 6" key="1">
    <citation type="submission" date="2019-06" db="EMBL/GenBank/DDBJ databases">
        <title>Sequencing the genomes of 1000 actinobacteria strains.</title>
        <authorList>
            <person name="Klenk H.-P."/>
        </authorList>
    </citation>
    <scope>NUCLEOTIDE SEQUENCE [LARGE SCALE GENOMIC DNA]</scope>
    <source>
        <strain evidence="5 6">DSM 45043</strain>
    </source>
</reference>
<comment type="caution">
    <text evidence="5">The sequence shown here is derived from an EMBL/GenBank/DDBJ whole genome shotgun (WGS) entry which is preliminary data.</text>
</comment>
<dbReference type="CDD" id="cd12119">
    <property type="entry name" value="ttLC_FACS_AlkK_like"/>
    <property type="match status" value="1"/>
</dbReference>
<dbReference type="RefSeq" id="WP_141973827.1">
    <property type="nucleotide sequence ID" value="NZ_VFPO01000001.1"/>
</dbReference>
<dbReference type="Gene3D" id="3.40.50.12780">
    <property type="entry name" value="N-terminal domain of ligase-like"/>
    <property type="match status" value="1"/>
</dbReference>
<proteinExistence type="inferred from homology"/>
<dbReference type="OrthoDB" id="9803968at2"/>
<sequence length="540" mass="58541">MQSTMQDFPLTITTIMRYGADAFGDVEVSTWTGDGSRRRGYAEIGERAARLAGALRGLGVDGDQRVATFMWNNTEHLEAYLAVPSMGAVLHTLNLRLFPDQLVYIANHAEDYVVIVDGSLIPLLAGVLPQLKTVRHVIVVGEGDTSPLDGAGKELHSYEDLLAAAPPTFDWPEIDERSAAAMCYTSGTTGNPKGVVYSHRSAYLHSMAASTGNAIGLSASDRVLPVVPMFHANAWGLPYAAVMAGAALIMPDRFLQAEPLVRLIETERPTVAGAVPTIWADVLRHTKEHGSDLSSLRLVPCGGSAVPEALMRGFDEIGVRIVQAWGMTETSPVATVAHPPPGSSGEEAWQARISQGRVLAGLEMRIVGDGDVVLPNDGEAVGEVEIRGPWITGAYYKDEDPDKFHDGWLRTGDVGTLSPGGFLTLTDRAKDVIKSGGEWISSVELENHLMAHPDVLEAAVVGVPDDRWQERPLASVVVREGAAVTPERLKEFLTGRVAKWQVPERWTFIEEVPKTSVGKFDKKVLRRRYADGELEVSRVD</sequence>
<dbReference type="GO" id="GO:0016877">
    <property type="term" value="F:ligase activity, forming carbon-sulfur bonds"/>
    <property type="evidence" value="ECO:0007669"/>
    <property type="project" value="UniProtKB-ARBA"/>
</dbReference>
<evidence type="ECO:0000313" key="6">
    <source>
        <dbReference type="Proteomes" id="UP000316706"/>
    </source>
</evidence>
<dbReference type="FunFam" id="3.30.300.30:FF:000008">
    <property type="entry name" value="2,3-dihydroxybenzoate-AMP ligase"/>
    <property type="match status" value="1"/>
</dbReference>
<protein>
    <submittedName>
        <fullName evidence="5">Fatty-acyl-CoA synthase</fullName>
    </submittedName>
</protein>
<gene>
    <name evidence="5" type="ORF">FHX41_6156</name>
</gene>
<dbReference type="InterPro" id="IPR025110">
    <property type="entry name" value="AMP-bd_C"/>
</dbReference>
<evidence type="ECO:0000256" key="1">
    <source>
        <dbReference type="ARBA" id="ARBA00006432"/>
    </source>
</evidence>
<feature type="domain" description="AMP-binding enzyme C-terminal" evidence="4">
    <location>
        <begin position="444"/>
        <end position="519"/>
    </location>
</feature>
<dbReference type="PANTHER" id="PTHR43767">
    <property type="entry name" value="LONG-CHAIN-FATTY-ACID--COA LIGASE"/>
    <property type="match status" value="1"/>
</dbReference>
<keyword evidence="6" id="KW-1185">Reference proteome</keyword>
<dbReference type="InterPro" id="IPR042099">
    <property type="entry name" value="ANL_N_sf"/>
</dbReference>
<evidence type="ECO:0000259" key="3">
    <source>
        <dbReference type="Pfam" id="PF00501"/>
    </source>
</evidence>
<comment type="similarity">
    <text evidence="1">Belongs to the ATP-dependent AMP-binding enzyme family.</text>
</comment>
<dbReference type="Pfam" id="PF13193">
    <property type="entry name" value="AMP-binding_C"/>
    <property type="match status" value="1"/>
</dbReference>
<evidence type="ECO:0000313" key="5">
    <source>
        <dbReference type="EMBL" id="TQM72356.1"/>
    </source>
</evidence>
<dbReference type="InterPro" id="IPR050237">
    <property type="entry name" value="ATP-dep_AMP-bd_enzyme"/>
</dbReference>
<dbReference type="InterPro" id="IPR020845">
    <property type="entry name" value="AMP-binding_CS"/>
</dbReference>
<keyword evidence="2" id="KW-0436">Ligase</keyword>
<dbReference type="Gene3D" id="3.30.300.30">
    <property type="match status" value="1"/>
</dbReference>